<name>A0A420F031_9ACTN</name>
<dbReference type="PROSITE" id="PS50156">
    <property type="entry name" value="SSD"/>
    <property type="match status" value="2"/>
</dbReference>
<protein>
    <recommendedName>
        <fullName evidence="9">SSD domain-containing protein</fullName>
    </recommendedName>
</protein>
<comment type="similarity">
    <text evidence="2">Belongs to the resistance-nodulation-cell division (RND) (TC 2.A.6) family. MmpL subfamily.</text>
</comment>
<dbReference type="InterPro" id="IPR000731">
    <property type="entry name" value="SSD"/>
</dbReference>
<evidence type="ECO:0000256" key="7">
    <source>
        <dbReference type="SAM" id="MobiDB-lite"/>
    </source>
</evidence>
<dbReference type="Proteomes" id="UP000285744">
    <property type="component" value="Unassembled WGS sequence"/>
</dbReference>
<reference evidence="10 11" key="1">
    <citation type="journal article" date="2018" name="Int. J. Syst. Evol. Microbiol.">
        <title>Micromonospora globbae sp. nov., an endophytic actinomycete isolated from roots of Globba winitii C. H. Wright.</title>
        <authorList>
            <person name="Kuncharoen N."/>
            <person name="Pittayakhajonwut P."/>
            <person name="Tanasupawat S."/>
        </authorList>
    </citation>
    <scope>NUCLEOTIDE SEQUENCE [LARGE SCALE GENOMIC DNA]</scope>
    <source>
        <strain evidence="10 11">WPS1-2</strain>
    </source>
</reference>
<evidence type="ECO:0000256" key="3">
    <source>
        <dbReference type="ARBA" id="ARBA00022475"/>
    </source>
</evidence>
<sequence>MRTWQTVVGFPAGRRGRWVVLTAWLVALGVFGWLAGLVGDVQDNDETNWMPSRAGSTRAAELAEREFADTVPLVVVYVRDGGLTERDRAAVDRDRADLTGLGDGPVPAPVESADRRAVTLTVPVAGTRLDSGEVEEVVDRARAAVDDGLPDGLTAKVTGPAASRADSARANGQVDGGLTLATIVVVAVLLLVTYRSPVLPLVPLVCVLAGTVVAQGGTYLAGRAGALVSGSGSILVIVLVFGLGTDYALLLIARYRDELRRHPDRHTAMALALRGITPAVGASAATMVLAALALLVAEMNSTRGLGPVMAVAVVAALLAMTTLLPAMLVVLGRWVFWPRVPRPDGGGAHEPDHPVWQRIAALVSRRPRRVWALAALVLVTASAGLSVLRVGGLAGADNFTRKPDSVRGQELLAAHFPAGTATPAMIYTSPRTAEDVAATARQTPGVAEVRPAERSGSGAWVRIPVVFDAPPASAPAQETVERLRARVGASDGDAVIGGPAATLLDQNRAMNRDLMVIVPVILAVVALMLGLLLRAVLAPVLLLGCTLLSAAAALGVAGLLFHALGFPRTDQSVLTLGFLFLVALGVDYTIFLMARARQEVGPRGHRNGVLHALTVTGGVITSAGVVLAATFLVLTITPVVLNIQLGLLVALGVAVDAFVVRAFLVPALAIDLGPRIWRPGRLSRESAARPGTRRPPVVPGPARPTSPSPG</sequence>
<feature type="transmembrane region" description="Helical" evidence="8">
    <location>
        <begin position="514"/>
        <end position="533"/>
    </location>
</feature>
<feature type="transmembrane region" description="Helical" evidence="8">
    <location>
        <begin position="573"/>
        <end position="594"/>
    </location>
</feature>
<feature type="transmembrane region" description="Helical" evidence="8">
    <location>
        <begin position="370"/>
        <end position="388"/>
    </location>
</feature>
<feature type="domain" description="SSD" evidence="9">
    <location>
        <begin position="513"/>
        <end position="670"/>
    </location>
</feature>
<organism evidence="10 11">
    <name type="scientific">Micromonospora globbae</name>
    <dbReference type="NCBI Taxonomy" id="1894969"/>
    <lineage>
        <taxon>Bacteria</taxon>
        <taxon>Bacillati</taxon>
        <taxon>Actinomycetota</taxon>
        <taxon>Actinomycetes</taxon>
        <taxon>Micromonosporales</taxon>
        <taxon>Micromonosporaceae</taxon>
        <taxon>Micromonospora</taxon>
    </lineage>
</organism>
<evidence type="ECO:0000259" key="9">
    <source>
        <dbReference type="PROSITE" id="PS50156"/>
    </source>
</evidence>
<dbReference type="EMBL" id="RAQQ01000011">
    <property type="protein sequence ID" value="RKF26300.1"/>
    <property type="molecule type" value="Genomic_DNA"/>
</dbReference>
<dbReference type="AlphaFoldDB" id="A0A420F031"/>
<proteinExistence type="inferred from homology"/>
<comment type="caution">
    <text evidence="10">The sequence shown here is derived from an EMBL/GenBank/DDBJ whole genome shotgun (WGS) entry which is preliminary data.</text>
</comment>
<feature type="transmembrane region" description="Helical" evidence="8">
    <location>
        <begin position="176"/>
        <end position="194"/>
    </location>
</feature>
<dbReference type="RefSeq" id="WP_120329515.1">
    <property type="nucleotide sequence ID" value="NZ_RAQQ01000011.1"/>
</dbReference>
<accession>A0A420F031</accession>
<feature type="region of interest" description="Disordered" evidence="7">
    <location>
        <begin position="683"/>
        <end position="710"/>
    </location>
</feature>
<feature type="transmembrane region" description="Helical" evidence="8">
    <location>
        <begin position="18"/>
        <end position="39"/>
    </location>
</feature>
<feature type="transmembrane region" description="Helical" evidence="8">
    <location>
        <begin position="201"/>
        <end position="222"/>
    </location>
</feature>
<evidence type="ECO:0000256" key="6">
    <source>
        <dbReference type="ARBA" id="ARBA00023136"/>
    </source>
</evidence>
<evidence type="ECO:0000256" key="4">
    <source>
        <dbReference type="ARBA" id="ARBA00022692"/>
    </source>
</evidence>
<feature type="compositionally biased region" description="Pro residues" evidence="7">
    <location>
        <begin position="696"/>
        <end position="710"/>
    </location>
</feature>
<feature type="transmembrane region" description="Helical" evidence="8">
    <location>
        <begin position="234"/>
        <end position="255"/>
    </location>
</feature>
<feature type="transmembrane region" description="Helical" evidence="8">
    <location>
        <begin position="540"/>
        <end position="561"/>
    </location>
</feature>
<dbReference type="InterPro" id="IPR050545">
    <property type="entry name" value="Mycobact_MmpL"/>
</dbReference>
<dbReference type="Gene3D" id="1.20.1640.10">
    <property type="entry name" value="Multidrug efflux transporter AcrB transmembrane domain"/>
    <property type="match status" value="2"/>
</dbReference>
<evidence type="ECO:0000256" key="1">
    <source>
        <dbReference type="ARBA" id="ARBA00004651"/>
    </source>
</evidence>
<keyword evidence="5 8" id="KW-1133">Transmembrane helix</keyword>
<feature type="transmembrane region" description="Helical" evidence="8">
    <location>
        <begin position="309"/>
        <end position="332"/>
    </location>
</feature>
<dbReference type="SUPFAM" id="SSF82866">
    <property type="entry name" value="Multidrug efflux transporter AcrB transmembrane domain"/>
    <property type="match status" value="2"/>
</dbReference>
<evidence type="ECO:0000313" key="10">
    <source>
        <dbReference type="EMBL" id="RKF26300.1"/>
    </source>
</evidence>
<feature type="transmembrane region" description="Helical" evidence="8">
    <location>
        <begin position="615"/>
        <end position="641"/>
    </location>
</feature>
<evidence type="ECO:0000256" key="5">
    <source>
        <dbReference type="ARBA" id="ARBA00022989"/>
    </source>
</evidence>
<keyword evidence="6 8" id="KW-0472">Membrane</keyword>
<dbReference type="InterPro" id="IPR004869">
    <property type="entry name" value="MMPL_dom"/>
</dbReference>
<evidence type="ECO:0000256" key="2">
    <source>
        <dbReference type="ARBA" id="ARBA00010157"/>
    </source>
</evidence>
<feature type="domain" description="SSD" evidence="9">
    <location>
        <begin position="199"/>
        <end position="330"/>
    </location>
</feature>
<dbReference type="PANTHER" id="PTHR33406:SF6">
    <property type="entry name" value="MEMBRANE PROTEIN YDGH-RELATED"/>
    <property type="match status" value="1"/>
</dbReference>
<evidence type="ECO:0000256" key="8">
    <source>
        <dbReference type="SAM" id="Phobius"/>
    </source>
</evidence>
<dbReference type="OrthoDB" id="2365435at2"/>
<dbReference type="GO" id="GO:0005886">
    <property type="term" value="C:plasma membrane"/>
    <property type="evidence" value="ECO:0007669"/>
    <property type="project" value="UniProtKB-SubCell"/>
</dbReference>
<gene>
    <name evidence="10" type="ORF">D7I43_17185</name>
</gene>
<dbReference type="Pfam" id="PF03176">
    <property type="entry name" value="MMPL"/>
    <property type="match status" value="2"/>
</dbReference>
<keyword evidence="3" id="KW-1003">Cell membrane</keyword>
<comment type="subcellular location">
    <subcellularLocation>
        <location evidence="1">Cell membrane</location>
        <topology evidence="1">Multi-pass membrane protein</topology>
    </subcellularLocation>
</comment>
<evidence type="ECO:0000313" key="11">
    <source>
        <dbReference type="Proteomes" id="UP000285744"/>
    </source>
</evidence>
<keyword evidence="4 8" id="KW-0812">Transmembrane</keyword>
<dbReference type="PANTHER" id="PTHR33406">
    <property type="entry name" value="MEMBRANE PROTEIN MJ1562-RELATED"/>
    <property type="match status" value="1"/>
</dbReference>
<feature type="transmembrane region" description="Helical" evidence="8">
    <location>
        <begin position="276"/>
        <end position="297"/>
    </location>
</feature>